<evidence type="ECO:0000313" key="1">
    <source>
        <dbReference type="EMBL" id="URJ52823.2"/>
    </source>
</evidence>
<dbReference type="Pfam" id="PF08812">
    <property type="entry name" value="YtxC"/>
    <property type="match status" value="1"/>
</dbReference>
<dbReference type="Proteomes" id="UP001055784">
    <property type="component" value="Chromosome"/>
</dbReference>
<protein>
    <submittedName>
        <fullName evidence="1">Sporulation protein YtxC</fullName>
    </submittedName>
</protein>
<dbReference type="AlphaFoldDB" id="A0AAE9L9Z9"/>
<accession>A0AAE9L9Z9</accession>
<evidence type="ECO:0000313" key="2">
    <source>
        <dbReference type="Proteomes" id="UP001055784"/>
    </source>
</evidence>
<sequence length="273" mass="31590">MKWSKVEQRDYICHGADFDSLSDSWTTKWHGPARAQKAIRRLKAFSLCIQHHVFGNSGLYYRSQGVGMLNLILTKACSLLEKEDTEQIRSMIRSLLNDDGPRGRLKRHGKLTTLLEKDFKELHVINLEGLIQFRLHAYKKELEEIVDYAMEEFWADRQYEEFMGLLKYFVFFQESKVPLVHVLHQGGHNFTILDSAMVPIPTPDADDIIVEMPGIELEMEVEDRIVSTLISISPASIILHTDDEHTPIVRTLLHIFEDKVKLSRLYPGQDVQK</sequence>
<proteinExistence type="predicted"/>
<dbReference type="InterPro" id="IPR014199">
    <property type="entry name" value="Spore_YtxC"/>
</dbReference>
<name>A0AAE9L9Z9_PAEPO</name>
<organism evidence="1 2">
    <name type="scientific">Paenibacillus polymyxa</name>
    <name type="common">Bacillus polymyxa</name>
    <dbReference type="NCBI Taxonomy" id="1406"/>
    <lineage>
        <taxon>Bacteria</taxon>
        <taxon>Bacillati</taxon>
        <taxon>Bacillota</taxon>
        <taxon>Bacilli</taxon>
        <taxon>Bacillales</taxon>
        <taxon>Paenibacillaceae</taxon>
        <taxon>Paenibacillus</taxon>
    </lineage>
</organism>
<gene>
    <name evidence="1" type="ORF">MF626_002377</name>
</gene>
<reference evidence="1" key="1">
    <citation type="submission" date="2022-11" db="EMBL/GenBank/DDBJ databases">
        <authorList>
            <person name="Vasilchenko N.G."/>
            <person name="Prazdnova E.V."/>
            <person name="Gorovtsov A.V."/>
            <person name="Chistyakov V.A."/>
            <person name="Pak M.L."/>
        </authorList>
    </citation>
    <scope>NUCLEOTIDE SEQUENCE</scope>
    <source>
        <strain evidence="1">R 4.5</strain>
    </source>
</reference>
<dbReference type="EMBL" id="CP097770">
    <property type="protein sequence ID" value="URJ52823.2"/>
    <property type="molecule type" value="Genomic_DNA"/>
</dbReference>